<dbReference type="EC" id="3.6.4.13" evidence="2"/>
<dbReference type="AlphaFoldDB" id="A0A699YNK3"/>
<dbReference type="InterPro" id="IPR011545">
    <property type="entry name" value="DEAD/DEAH_box_helicase_dom"/>
</dbReference>
<protein>
    <recommendedName>
        <fullName evidence="2">RNA helicase</fullName>
        <ecNumber evidence="2">3.6.4.13</ecNumber>
    </recommendedName>
</protein>
<evidence type="ECO:0000313" key="11">
    <source>
        <dbReference type="Proteomes" id="UP000485058"/>
    </source>
</evidence>
<comment type="similarity">
    <text evidence="1">Belongs to the DEAD box helicase family. DEAH subfamily.</text>
</comment>
<dbReference type="Gene3D" id="3.40.50.300">
    <property type="entry name" value="P-loop containing nucleotide triphosphate hydrolases"/>
    <property type="match status" value="1"/>
</dbReference>
<dbReference type="SUPFAM" id="SSF52540">
    <property type="entry name" value="P-loop containing nucleoside triphosphate hydrolases"/>
    <property type="match status" value="1"/>
</dbReference>
<comment type="caution">
    <text evidence="10">The sequence shown here is derived from an EMBL/GenBank/DDBJ whole genome shotgun (WGS) entry which is preliminary data.</text>
</comment>
<sequence length="187" mass="20256">MGFQRPGSRSQHAFGVTFDGPKSKAAAKENKDDEPSILSRANAQLPVARCRRELLYLVEQHATVIVLGDTGSGKTTQIPQFLHEAGWTAGGMQVACTQPRRAAAASVAARVAEEQRCELGGAVGYAVRFDAVVTEGVTRIKFLTDGVLLREMMDDPLLTQYSVVMVDEAHERSLATDMVLGLLKKVQ</sequence>
<organism evidence="10 11">
    <name type="scientific">Haematococcus lacustris</name>
    <name type="common">Green alga</name>
    <name type="synonym">Haematococcus pluvialis</name>
    <dbReference type="NCBI Taxonomy" id="44745"/>
    <lineage>
        <taxon>Eukaryota</taxon>
        <taxon>Viridiplantae</taxon>
        <taxon>Chlorophyta</taxon>
        <taxon>core chlorophytes</taxon>
        <taxon>Chlorophyceae</taxon>
        <taxon>CS clade</taxon>
        <taxon>Chlamydomonadales</taxon>
        <taxon>Haematococcaceae</taxon>
        <taxon>Haematococcus</taxon>
    </lineage>
</organism>
<dbReference type="GO" id="GO:0005524">
    <property type="term" value="F:ATP binding"/>
    <property type="evidence" value="ECO:0007669"/>
    <property type="project" value="UniProtKB-KW"/>
</dbReference>
<feature type="non-terminal residue" evidence="10">
    <location>
        <position position="187"/>
    </location>
</feature>
<evidence type="ECO:0000256" key="2">
    <source>
        <dbReference type="ARBA" id="ARBA00012552"/>
    </source>
</evidence>
<gene>
    <name evidence="10" type="ORF">HaLaN_02534</name>
</gene>
<dbReference type="GO" id="GO:0003723">
    <property type="term" value="F:RNA binding"/>
    <property type="evidence" value="ECO:0007669"/>
    <property type="project" value="TreeGrafter"/>
</dbReference>
<proteinExistence type="inferred from homology"/>
<dbReference type="PANTHER" id="PTHR18934:SF136">
    <property type="entry name" value="ATP-DEPENDENT RNA HELICASE DHX35-RELATED"/>
    <property type="match status" value="1"/>
</dbReference>
<dbReference type="Pfam" id="PF00270">
    <property type="entry name" value="DEAD"/>
    <property type="match status" value="1"/>
</dbReference>
<evidence type="ECO:0000256" key="3">
    <source>
        <dbReference type="ARBA" id="ARBA00022741"/>
    </source>
</evidence>
<evidence type="ECO:0000256" key="5">
    <source>
        <dbReference type="ARBA" id="ARBA00022806"/>
    </source>
</evidence>
<dbReference type="InterPro" id="IPR027417">
    <property type="entry name" value="P-loop_NTPase"/>
</dbReference>
<evidence type="ECO:0000256" key="8">
    <source>
        <dbReference type="SAM" id="MobiDB-lite"/>
    </source>
</evidence>
<feature type="region of interest" description="Disordered" evidence="8">
    <location>
        <begin position="1"/>
        <end position="37"/>
    </location>
</feature>
<dbReference type="GO" id="GO:0003724">
    <property type="term" value="F:RNA helicase activity"/>
    <property type="evidence" value="ECO:0007669"/>
    <property type="project" value="UniProtKB-EC"/>
</dbReference>
<evidence type="ECO:0000256" key="7">
    <source>
        <dbReference type="ARBA" id="ARBA00047984"/>
    </source>
</evidence>
<keyword evidence="6" id="KW-0067">ATP-binding</keyword>
<evidence type="ECO:0000259" key="9">
    <source>
        <dbReference type="PROSITE" id="PS51192"/>
    </source>
</evidence>
<dbReference type="Proteomes" id="UP000485058">
    <property type="component" value="Unassembled WGS sequence"/>
</dbReference>
<accession>A0A699YNK3</accession>
<dbReference type="GO" id="GO:0016787">
    <property type="term" value="F:hydrolase activity"/>
    <property type="evidence" value="ECO:0007669"/>
    <property type="project" value="UniProtKB-KW"/>
</dbReference>
<evidence type="ECO:0000256" key="6">
    <source>
        <dbReference type="ARBA" id="ARBA00022840"/>
    </source>
</evidence>
<dbReference type="InterPro" id="IPR014001">
    <property type="entry name" value="Helicase_ATP-bd"/>
</dbReference>
<evidence type="ECO:0000313" key="10">
    <source>
        <dbReference type="EMBL" id="GFH07699.1"/>
    </source>
</evidence>
<evidence type="ECO:0000256" key="4">
    <source>
        <dbReference type="ARBA" id="ARBA00022801"/>
    </source>
</evidence>
<reference evidence="10 11" key="1">
    <citation type="submission" date="2020-02" db="EMBL/GenBank/DDBJ databases">
        <title>Draft genome sequence of Haematococcus lacustris strain NIES-144.</title>
        <authorList>
            <person name="Morimoto D."/>
            <person name="Nakagawa S."/>
            <person name="Yoshida T."/>
            <person name="Sawayama S."/>
        </authorList>
    </citation>
    <scope>NUCLEOTIDE SEQUENCE [LARGE SCALE GENOMIC DNA]</scope>
    <source>
        <strain evidence="10 11">NIES-144</strain>
    </source>
</reference>
<keyword evidence="11" id="KW-1185">Reference proteome</keyword>
<dbReference type="PROSITE" id="PS51192">
    <property type="entry name" value="HELICASE_ATP_BIND_1"/>
    <property type="match status" value="1"/>
</dbReference>
<dbReference type="PROSITE" id="PS00690">
    <property type="entry name" value="DEAH_ATP_HELICASE"/>
    <property type="match status" value="1"/>
</dbReference>
<keyword evidence="4" id="KW-0378">Hydrolase</keyword>
<feature type="domain" description="Helicase ATP-binding" evidence="9">
    <location>
        <begin position="55"/>
        <end position="187"/>
    </location>
</feature>
<evidence type="ECO:0000256" key="1">
    <source>
        <dbReference type="ARBA" id="ARBA00008792"/>
    </source>
</evidence>
<dbReference type="InterPro" id="IPR002464">
    <property type="entry name" value="DNA/RNA_helicase_DEAH_CS"/>
</dbReference>
<dbReference type="SMART" id="SM00487">
    <property type="entry name" value="DEXDc"/>
    <property type="match status" value="1"/>
</dbReference>
<dbReference type="EMBL" id="BLLF01000110">
    <property type="protein sequence ID" value="GFH07699.1"/>
    <property type="molecule type" value="Genomic_DNA"/>
</dbReference>
<keyword evidence="3" id="KW-0547">Nucleotide-binding</keyword>
<feature type="non-terminal residue" evidence="10">
    <location>
        <position position="1"/>
    </location>
</feature>
<comment type="catalytic activity">
    <reaction evidence="7">
        <text>ATP + H2O = ADP + phosphate + H(+)</text>
        <dbReference type="Rhea" id="RHEA:13065"/>
        <dbReference type="ChEBI" id="CHEBI:15377"/>
        <dbReference type="ChEBI" id="CHEBI:15378"/>
        <dbReference type="ChEBI" id="CHEBI:30616"/>
        <dbReference type="ChEBI" id="CHEBI:43474"/>
        <dbReference type="ChEBI" id="CHEBI:456216"/>
        <dbReference type="EC" id="3.6.4.13"/>
    </reaction>
</comment>
<keyword evidence="5" id="KW-0347">Helicase</keyword>
<dbReference type="FunFam" id="3.40.50.300:FF:000578">
    <property type="entry name" value="probable ATP-dependent RNA helicase DHX35"/>
    <property type="match status" value="1"/>
</dbReference>
<name>A0A699YNK3_HAELA</name>
<dbReference type="PANTHER" id="PTHR18934">
    <property type="entry name" value="ATP-DEPENDENT RNA HELICASE"/>
    <property type="match status" value="1"/>
</dbReference>